<evidence type="ECO:0000259" key="4">
    <source>
        <dbReference type="PROSITE" id="PS50887"/>
    </source>
</evidence>
<dbReference type="EC" id="2.7.7.65" evidence="2"/>
<dbReference type="CDD" id="cd01949">
    <property type="entry name" value="GGDEF"/>
    <property type="match status" value="1"/>
</dbReference>
<dbReference type="GO" id="GO:0052621">
    <property type="term" value="F:diguanylate cyclase activity"/>
    <property type="evidence" value="ECO:0007669"/>
    <property type="project" value="UniProtKB-EC"/>
</dbReference>
<dbReference type="NCBIfam" id="TIGR00254">
    <property type="entry name" value="GGDEF"/>
    <property type="match status" value="1"/>
</dbReference>
<evidence type="ECO:0000313" key="6">
    <source>
        <dbReference type="Proteomes" id="UP000265938"/>
    </source>
</evidence>
<reference evidence="5 6" key="1">
    <citation type="submission" date="2018-09" db="EMBL/GenBank/DDBJ databases">
        <title>Identification of marine bacteria producing industrial enzymes.</title>
        <authorList>
            <person name="Cheng T.H."/>
            <person name="Saidin J."/>
            <person name="Muhd D.D."/>
            <person name="Isa M.N.M."/>
            <person name="Bakar M.F.A."/>
            <person name="Ismail N."/>
        </authorList>
    </citation>
    <scope>NUCLEOTIDE SEQUENCE [LARGE SCALE GENOMIC DNA]</scope>
    <source>
        <strain evidence="5 6">MNAD 1.6</strain>
    </source>
</reference>
<dbReference type="Gene3D" id="3.30.450.20">
    <property type="entry name" value="PAS domain"/>
    <property type="match status" value="1"/>
</dbReference>
<accession>A0A3A3ESQ6</accession>
<evidence type="ECO:0000313" key="5">
    <source>
        <dbReference type="EMBL" id="RJF38247.1"/>
    </source>
</evidence>
<dbReference type="InterPro" id="IPR050469">
    <property type="entry name" value="Diguanylate_Cyclase"/>
</dbReference>
<comment type="catalytic activity">
    <reaction evidence="3">
        <text>2 GTP = 3',3'-c-di-GMP + 2 diphosphate</text>
        <dbReference type="Rhea" id="RHEA:24898"/>
        <dbReference type="ChEBI" id="CHEBI:33019"/>
        <dbReference type="ChEBI" id="CHEBI:37565"/>
        <dbReference type="ChEBI" id="CHEBI:58805"/>
        <dbReference type="EC" id="2.7.7.65"/>
    </reaction>
</comment>
<dbReference type="Gene3D" id="3.30.70.270">
    <property type="match status" value="1"/>
</dbReference>
<dbReference type="InterPro" id="IPR035965">
    <property type="entry name" value="PAS-like_dom_sf"/>
</dbReference>
<comment type="caution">
    <text evidence="5">The sequence shown here is derived from an EMBL/GenBank/DDBJ whole genome shotgun (WGS) entry which is preliminary data.</text>
</comment>
<dbReference type="EMBL" id="QYSE01000001">
    <property type="protein sequence ID" value="RJF38247.1"/>
    <property type="molecule type" value="Genomic_DNA"/>
</dbReference>
<dbReference type="InterPro" id="IPR000160">
    <property type="entry name" value="GGDEF_dom"/>
</dbReference>
<feature type="domain" description="GGDEF" evidence="4">
    <location>
        <begin position="169"/>
        <end position="303"/>
    </location>
</feature>
<dbReference type="SUPFAM" id="SSF55073">
    <property type="entry name" value="Nucleotide cyclase"/>
    <property type="match status" value="1"/>
</dbReference>
<protein>
    <recommendedName>
        <fullName evidence="2">diguanylate cyclase</fullName>
        <ecNumber evidence="2">2.7.7.65</ecNumber>
    </recommendedName>
</protein>
<dbReference type="PANTHER" id="PTHR45138:SF9">
    <property type="entry name" value="DIGUANYLATE CYCLASE DGCM-RELATED"/>
    <property type="match status" value="1"/>
</dbReference>
<name>A0A3A3ESQ6_9GAMM</name>
<dbReference type="InterPro" id="IPR043128">
    <property type="entry name" value="Rev_trsase/Diguanyl_cyclase"/>
</dbReference>
<dbReference type="Proteomes" id="UP000265938">
    <property type="component" value="Unassembled WGS sequence"/>
</dbReference>
<dbReference type="GO" id="GO:1902201">
    <property type="term" value="P:negative regulation of bacterial-type flagellum-dependent cell motility"/>
    <property type="evidence" value="ECO:0007669"/>
    <property type="project" value="TreeGrafter"/>
</dbReference>
<dbReference type="SMART" id="SM00267">
    <property type="entry name" value="GGDEF"/>
    <property type="match status" value="1"/>
</dbReference>
<organism evidence="5 6">
    <name type="scientific">Pseudoalteromonas gelatinilytica</name>
    <dbReference type="NCBI Taxonomy" id="1703256"/>
    <lineage>
        <taxon>Bacteria</taxon>
        <taxon>Pseudomonadati</taxon>
        <taxon>Pseudomonadota</taxon>
        <taxon>Gammaproteobacteria</taxon>
        <taxon>Alteromonadales</taxon>
        <taxon>Pseudoalteromonadaceae</taxon>
        <taxon>Pseudoalteromonas</taxon>
    </lineage>
</organism>
<gene>
    <name evidence="5" type="ORF">D4741_06100</name>
</gene>
<evidence type="ECO:0000256" key="1">
    <source>
        <dbReference type="ARBA" id="ARBA00001946"/>
    </source>
</evidence>
<dbReference type="InterPro" id="IPR029787">
    <property type="entry name" value="Nucleotide_cyclase"/>
</dbReference>
<comment type="cofactor">
    <cofactor evidence="1">
        <name>Mg(2+)</name>
        <dbReference type="ChEBI" id="CHEBI:18420"/>
    </cofactor>
</comment>
<dbReference type="PROSITE" id="PS50887">
    <property type="entry name" value="GGDEF"/>
    <property type="match status" value="1"/>
</dbReference>
<dbReference type="FunFam" id="3.30.70.270:FF:000001">
    <property type="entry name" value="Diguanylate cyclase domain protein"/>
    <property type="match status" value="1"/>
</dbReference>
<dbReference type="GO" id="GO:0043709">
    <property type="term" value="P:cell adhesion involved in single-species biofilm formation"/>
    <property type="evidence" value="ECO:0007669"/>
    <property type="project" value="TreeGrafter"/>
</dbReference>
<sequence>MVESKEFLKSILDTISEHIVVINDSGDIKFVNRSWQTFGDENNCQCNTQWEDQNYLAICKSAAAHGDEFGAKAYTGINQVINQQLTEFYLEYPCHSDTESRWFMMRAVPLKLGTTGYVVISHLNITERKIAEQQVRELARIDGLTQIANRRHFDNFYEQEWSRCARLKHPLSLAMIDLDNFKSLNDNFGHLVGDICLKEVAKLLPDYTRRPGDLCARYGGEEFVLVLGNTQCHQAQKLVTRFMAALNTLQLPELAGHPLTVSIGLATIFPSSSDDAILLIEMADSALYQAKEAGRNQLVLADNIEPLNIEQCP</sequence>
<dbReference type="GO" id="GO:0005886">
    <property type="term" value="C:plasma membrane"/>
    <property type="evidence" value="ECO:0007669"/>
    <property type="project" value="TreeGrafter"/>
</dbReference>
<dbReference type="Pfam" id="PF00990">
    <property type="entry name" value="GGDEF"/>
    <property type="match status" value="1"/>
</dbReference>
<evidence type="ECO:0000256" key="2">
    <source>
        <dbReference type="ARBA" id="ARBA00012528"/>
    </source>
</evidence>
<dbReference type="SUPFAM" id="SSF55785">
    <property type="entry name" value="PYP-like sensor domain (PAS domain)"/>
    <property type="match status" value="1"/>
</dbReference>
<evidence type="ECO:0000256" key="3">
    <source>
        <dbReference type="ARBA" id="ARBA00034247"/>
    </source>
</evidence>
<dbReference type="PANTHER" id="PTHR45138">
    <property type="entry name" value="REGULATORY COMPONENTS OF SENSORY TRANSDUCTION SYSTEM"/>
    <property type="match status" value="1"/>
</dbReference>
<proteinExistence type="predicted"/>
<dbReference type="AlphaFoldDB" id="A0A3A3ESQ6"/>